<organism evidence="2 3">
    <name type="scientific">Rangifer tarandus platyrhynchus</name>
    <name type="common">Svalbard reindeer</name>
    <dbReference type="NCBI Taxonomy" id="3082113"/>
    <lineage>
        <taxon>Eukaryota</taxon>
        <taxon>Metazoa</taxon>
        <taxon>Chordata</taxon>
        <taxon>Craniata</taxon>
        <taxon>Vertebrata</taxon>
        <taxon>Euteleostomi</taxon>
        <taxon>Mammalia</taxon>
        <taxon>Eutheria</taxon>
        <taxon>Laurasiatheria</taxon>
        <taxon>Artiodactyla</taxon>
        <taxon>Ruminantia</taxon>
        <taxon>Pecora</taxon>
        <taxon>Cervidae</taxon>
        <taxon>Odocoileinae</taxon>
        <taxon>Rangifer</taxon>
    </lineage>
</organism>
<gene>
    <name evidence="2" type="ORF">MRATA1EN1_LOCUS28251</name>
</gene>
<dbReference type="Proteomes" id="UP001176941">
    <property type="component" value="Chromosome 9"/>
</dbReference>
<protein>
    <submittedName>
        <fullName evidence="2">Uncharacterized protein</fullName>
    </submittedName>
</protein>
<reference evidence="2" key="1">
    <citation type="submission" date="2023-04" db="EMBL/GenBank/DDBJ databases">
        <authorList>
            <consortium name="ELIXIR-Norway"/>
        </authorList>
    </citation>
    <scope>NUCLEOTIDE SEQUENCE [LARGE SCALE GENOMIC DNA]</scope>
</reference>
<accession>A0ABN8ZZV2</accession>
<evidence type="ECO:0000313" key="2">
    <source>
        <dbReference type="EMBL" id="CAI9179289.1"/>
    </source>
</evidence>
<name>A0ABN8ZZV2_RANTA</name>
<dbReference type="EMBL" id="OX459945">
    <property type="protein sequence ID" value="CAI9179289.1"/>
    <property type="molecule type" value="Genomic_DNA"/>
</dbReference>
<keyword evidence="3" id="KW-1185">Reference proteome</keyword>
<sequence>MELGRLLGEGNGNPLQYSCLENPMVRKSWQATVHGVPRVAHDLATTPPPGTAWKSQVGTARGGKPSSQAAGELAGLSPSLWSHRKMPDVQGAVILWLLRCCNIPLGSNFVFI</sequence>
<feature type="region of interest" description="Disordered" evidence="1">
    <location>
        <begin position="40"/>
        <end position="71"/>
    </location>
</feature>
<evidence type="ECO:0000256" key="1">
    <source>
        <dbReference type="SAM" id="MobiDB-lite"/>
    </source>
</evidence>
<evidence type="ECO:0000313" key="3">
    <source>
        <dbReference type="Proteomes" id="UP001176941"/>
    </source>
</evidence>
<proteinExistence type="predicted"/>